<dbReference type="AlphaFoldDB" id="A0A0F9W3Z3"/>
<sequence length="56" mass="6738">MANRDRCEDFDTFNPLFEQVQNELNSGLRETRAFEMKAEIEKGRFCNRQWAESLYC</sequence>
<name>A0A0F9W3Z3_9ZZZZ</name>
<reference evidence="1" key="1">
    <citation type="journal article" date="2015" name="Nature">
        <title>Complex archaea that bridge the gap between prokaryotes and eukaryotes.</title>
        <authorList>
            <person name="Spang A."/>
            <person name="Saw J.H."/>
            <person name="Jorgensen S.L."/>
            <person name="Zaremba-Niedzwiedzka K."/>
            <person name="Martijn J."/>
            <person name="Lind A.E."/>
            <person name="van Eijk R."/>
            <person name="Schleper C."/>
            <person name="Guy L."/>
            <person name="Ettema T.J."/>
        </authorList>
    </citation>
    <scope>NUCLEOTIDE SEQUENCE</scope>
</reference>
<evidence type="ECO:0000313" key="1">
    <source>
        <dbReference type="EMBL" id="KKN80366.1"/>
    </source>
</evidence>
<protein>
    <submittedName>
        <fullName evidence="1">Uncharacterized protein</fullName>
    </submittedName>
</protein>
<accession>A0A0F9W3Z3</accession>
<organism evidence="1">
    <name type="scientific">marine sediment metagenome</name>
    <dbReference type="NCBI Taxonomy" id="412755"/>
    <lineage>
        <taxon>unclassified sequences</taxon>
        <taxon>metagenomes</taxon>
        <taxon>ecological metagenomes</taxon>
    </lineage>
</organism>
<gene>
    <name evidence="1" type="ORF">LCGC14_0330920</name>
</gene>
<dbReference type="EMBL" id="LAZR01000232">
    <property type="protein sequence ID" value="KKN80366.1"/>
    <property type="molecule type" value="Genomic_DNA"/>
</dbReference>
<proteinExistence type="predicted"/>
<comment type="caution">
    <text evidence="1">The sequence shown here is derived from an EMBL/GenBank/DDBJ whole genome shotgun (WGS) entry which is preliminary data.</text>
</comment>